<protein>
    <recommendedName>
        <fullName evidence="2">Creatinase N-terminal domain-containing protein</fullName>
    </recommendedName>
</protein>
<gene>
    <name evidence="1" type="ORF">METZ01_LOCUS292606</name>
</gene>
<feature type="non-terminal residue" evidence="1">
    <location>
        <position position="67"/>
    </location>
</feature>
<proteinExistence type="predicted"/>
<evidence type="ECO:0000313" key="1">
    <source>
        <dbReference type="EMBL" id="SVC39752.1"/>
    </source>
</evidence>
<dbReference type="Gene3D" id="3.40.350.10">
    <property type="entry name" value="Creatinase/prolidase N-terminal domain"/>
    <property type="match status" value="1"/>
</dbReference>
<dbReference type="InterPro" id="IPR029149">
    <property type="entry name" value="Creatin/AminoP/Spt16_N"/>
</dbReference>
<dbReference type="AlphaFoldDB" id="A0A382LXG4"/>
<sequence length="67" mass="7351">MADKIIANIERLNQLMDKNGVTAVVARSGKNFTYLAGFAYPGTLARHLDFPDSPRGVLAVWPRHGDP</sequence>
<dbReference type="EMBL" id="UINC01089019">
    <property type="protein sequence ID" value="SVC39752.1"/>
    <property type="molecule type" value="Genomic_DNA"/>
</dbReference>
<evidence type="ECO:0008006" key="2">
    <source>
        <dbReference type="Google" id="ProtNLM"/>
    </source>
</evidence>
<dbReference type="SUPFAM" id="SSF53092">
    <property type="entry name" value="Creatinase/prolidase N-terminal domain"/>
    <property type="match status" value="1"/>
</dbReference>
<accession>A0A382LXG4</accession>
<organism evidence="1">
    <name type="scientific">marine metagenome</name>
    <dbReference type="NCBI Taxonomy" id="408172"/>
    <lineage>
        <taxon>unclassified sequences</taxon>
        <taxon>metagenomes</taxon>
        <taxon>ecological metagenomes</taxon>
    </lineage>
</organism>
<reference evidence="1" key="1">
    <citation type="submission" date="2018-05" db="EMBL/GenBank/DDBJ databases">
        <authorList>
            <person name="Lanie J.A."/>
            <person name="Ng W.-L."/>
            <person name="Kazmierczak K.M."/>
            <person name="Andrzejewski T.M."/>
            <person name="Davidsen T.M."/>
            <person name="Wayne K.J."/>
            <person name="Tettelin H."/>
            <person name="Glass J.I."/>
            <person name="Rusch D."/>
            <person name="Podicherti R."/>
            <person name="Tsui H.-C.T."/>
            <person name="Winkler M.E."/>
        </authorList>
    </citation>
    <scope>NUCLEOTIDE SEQUENCE</scope>
</reference>
<name>A0A382LXG4_9ZZZZ</name>